<feature type="non-terminal residue" evidence="1">
    <location>
        <position position="53"/>
    </location>
</feature>
<dbReference type="EMBL" id="UINC01019045">
    <property type="protein sequence ID" value="SVA80451.1"/>
    <property type="molecule type" value="Genomic_DNA"/>
</dbReference>
<accession>A0A381YV30</accession>
<dbReference type="AlphaFoldDB" id="A0A381YV30"/>
<protein>
    <submittedName>
        <fullName evidence="1">Uncharacterized protein</fullName>
    </submittedName>
</protein>
<sequence>MKKFLLLILTGIFSFLFMQCESSNWQSEESHRWKALSPKGGNTGLAQLYSDQT</sequence>
<evidence type="ECO:0000313" key="1">
    <source>
        <dbReference type="EMBL" id="SVA80451.1"/>
    </source>
</evidence>
<name>A0A381YV30_9ZZZZ</name>
<proteinExistence type="predicted"/>
<organism evidence="1">
    <name type="scientific">marine metagenome</name>
    <dbReference type="NCBI Taxonomy" id="408172"/>
    <lineage>
        <taxon>unclassified sequences</taxon>
        <taxon>metagenomes</taxon>
        <taxon>ecological metagenomes</taxon>
    </lineage>
</organism>
<gene>
    <name evidence="1" type="ORF">METZ01_LOCUS133305</name>
</gene>
<reference evidence="1" key="1">
    <citation type="submission" date="2018-05" db="EMBL/GenBank/DDBJ databases">
        <authorList>
            <person name="Lanie J.A."/>
            <person name="Ng W.-L."/>
            <person name="Kazmierczak K.M."/>
            <person name="Andrzejewski T.M."/>
            <person name="Davidsen T.M."/>
            <person name="Wayne K.J."/>
            <person name="Tettelin H."/>
            <person name="Glass J.I."/>
            <person name="Rusch D."/>
            <person name="Podicherti R."/>
            <person name="Tsui H.-C.T."/>
            <person name="Winkler M.E."/>
        </authorList>
    </citation>
    <scope>NUCLEOTIDE SEQUENCE</scope>
</reference>